<evidence type="ECO:0000313" key="3">
    <source>
        <dbReference type="Proteomes" id="UP000242146"/>
    </source>
</evidence>
<feature type="compositionally biased region" description="Polar residues" evidence="1">
    <location>
        <begin position="133"/>
        <end position="148"/>
    </location>
</feature>
<feature type="compositionally biased region" description="Low complexity" evidence="1">
    <location>
        <begin position="120"/>
        <end position="132"/>
    </location>
</feature>
<comment type="caution">
    <text evidence="2">The sequence shown here is derived from an EMBL/GenBank/DDBJ whole genome shotgun (WGS) entry which is preliminary data.</text>
</comment>
<gene>
    <name evidence="2" type="ORF">DM01DRAFT_1175303</name>
</gene>
<name>A0A1X2G4U6_9FUNG</name>
<evidence type="ECO:0000256" key="1">
    <source>
        <dbReference type="SAM" id="MobiDB-lite"/>
    </source>
</evidence>
<dbReference type="EMBL" id="MCGT01000044">
    <property type="protein sequence ID" value="ORX45083.1"/>
    <property type="molecule type" value="Genomic_DNA"/>
</dbReference>
<feature type="region of interest" description="Disordered" evidence="1">
    <location>
        <begin position="79"/>
        <end position="148"/>
    </location>
</feature>
<keyword evidence="3" id="KW-1185">Reference proteome</keyword>
<protein>
    <submittedName>
        <fullName evidence="2">Uncharacterized protein</fullName>
    </submittedName>
</protein>
<organism evidence="2 3">
    <name type="scientific">Hesseltinella vesiculosa</name>
    <dbReference type="NCBI Taxonomy" id="101127"/>
    <lineage>
        <taxon>Eukaryota</taxon>
        <taxon>Fungi</taxon>
        <taxon>Fungi incertae sedis</taxon>
        <taxon>Mucoromycota</taxon>
        <taxon>Mucoromycotina</taxon>
        <taxon>Mucoromycetes</taxon>
        <taxon>Mucorales</taxon>
        <taxon>Cunninghamellaceae</taxon>
        <taxon>Hesseltinella</taxon>
    </lineage>
</organism>
<dbReference type="AlphaFoldDB" id="A0A1X2G4U6"/>
<sequence length="148" mass="16928">MMNIQPQQHQYHPNFQNPQAMFYPPPMAPRQKLSSKWSWLSKKSRHSMEPPYPYGYPMPMVQPVIIYYLPCPYHCHGTHSGMGQQPIPHQDRPQPLQGFQPTTNPGHLSSEATHPPYPAPSSSSSMRLMSPPNYSNRSYASLSRQPTV</sequence>
<evidence type="ECO:0000313" key="2">
    <source>
        <dbReference type="EMBL" id="ORX45083.1"/>
    </source>
</evidence>
<reference evidence="2 3" key="1">
    <citation type="submission" date="2016-07" db="EMBL/GenBank/DDBJ databases">
        <title>Pervasive Adenine N6-methylation of Active Genes in Fungi.</title>
        <authorList>
            <consortium name="DOE Joint Genome Institute"/>
            <person name="Mondo S.J."/>
            <person name="Dannebaum R.O."/>
            <person name="Kuo R.C."/>
            <person name="Labutti K."/>
            <person name="Haridas S."/>
            <person name="Kuo A."/>
            <person name="Salamov A."/>
            <person name="Ahrendt S.R."/>
            <person name="Lipzen A."/>
            <person name="Sullivan W."/>
            <person name="Andreopoulos W.B."/>
            <person name="Clum A."/>
            <person name="Lindquist E."/>
            <person name="Daum C."/>
            <person name="Ramamoorthy G.K."/>
            <person name="Gryganskyi A."/>
            <person name="Culley D."/>
            <person name="Magnuson J.K."/>
            <person name="James T.Y."/>
            <person name="O'Malley M.A."/>
            <person name="Stajich J.E."/>
            <person name="Spatafora J.W."/>
            <person name="Visel A."/>
            <person name="Grigoriev I.V."/>
        </authorList>
    </citation>
    <scope>NUCLEOTIDE SEQUENCE [LARGE SCALE GENOMIC DNA]</scope>
    <source>
        <strain evidence="2 3">NRRL 3301</strain>
    </source>
</reference>
<proteinExistence type="predicted"/>
<accession>A0A1X2G4U6</accession>
<dbReference type="Proteomes" id="UP000242146">
    <property type="component" value="Unassembled WGS sequence"/>
</dbReference>
<feature type="compositionally biased region" description="Polar residues" evidence="1">
    <location>
        <begin position="97"/>
        <end position="112"/>
    </location>
</feature>